<proteinExistence type="predicted"/>
<dbReference type="AlphaFoldDB" id="A0A812N075"/>
<protein>
    <submittedName>
        <fullName evidence="1">SsuB2 protein</fullName>
    </submittedName>
</protein>
<feature type="non-terminal residue" evidence="1">
    <location>
        <position position="67"/>
    </location>
</feature>
<sequence length="67" mass="7749">MNPDMLVLHRPFHHFDIGTADDVLQVIKQHHENRGLCLPADERITRRPRCVVFSPETVEQAVQAHIL</sequence>
<gene>
    <name evidence="1" type="primary">ssuB2</name>
    <name evidence="1" type="ORF">SNEC2469_LOCUS6608</name>
</gene>
<name>A0A812N075_9DINO</name>
<organism evidence="1 2">
    <name type="scientific">Symbiodinium necroappetens</name>
    <dbReference type="NCBI Taxonomy" id="1628268"/>
    <lineage>
        <taxon>Eukaryota</taxon>
        <taxon>Sar</taxon>
        <taxon>Alveolata</taxon>
        <taxon>Dinophyceae</taxon>
        <taxon>Suessiales</taxon>
        <taxon>Symbiodiniaceae</taxon>
        <taxon>Symbiodinium</taxon>
    </lineage>
</organism>
<keyword evidence="2" id="KW-1185">Reference proteome</keyword>
<evidence type="ECO:0000313" key="1">
    <source>
        <dbReference type="EMBL" id="CAE7273639.1"/>
    </source>
</evidence>
<dbReference type="EMBL" id="CAJNJA010011495">
    <property type="protein sequence ID" value="CAE7273639.1"/>
    <property type="molecule type" value="Genomic_DNA"/>
</dbReference>
<reference evidence="1" key="1">
    <citation type="submission" date="2021-02" db="EMBL/GenBank/DDBJ databases">
        <authorList>
            <person name="Dougan E. K."/>
            <person name="Rhodes N."/>
            <person name="Thang M."/>
            <person name="Chan C."/>
        </authorList>
    </citation>
    <scope>NUCLEOTIDE SEQUENCE</scope>
</reference>
<accession>A0A812N075</accession>
<comment type="caution">
    <text evidence="1">The sequence shown here is derived from an EMBL/GenBank/DDBJ whole genome shotgun (WGS) entry which is preliminary data.</text>
</comment>
<dbReference type="Proteomes" id="UP000601435">
    <property type="component" value="Unassembled WGS sequence"/>
</dbReference>
<evidence type="ECO:0000313" key="2">
    <source>
        <dbReference type="Proteomes" id="UP000601435"/>
    </source>
</evidence>